<evidence type="ECO:0000256" key="1">
    <source>
        <dbReference type="SAM" id="MobiDB-lite"/>
    </source>
</evidence>
<dbReference type="HOGENOM" id="CLU_132393_0_0_1"/>
<dbReference type="eggNOG" id="ENOG502RYZE">
    <property type="taxonomic scope" value="Eukaryota"/>
</dbReference>
<evidence type="ECO:0000313" key="3">
    <source>
        <dbReference type="Proteomes" id="UP000007648"/>
    </source>
</evidence>
<gene>
    <name evidence="2" type="primary">SPMIP7</name>
</gene>
<reference evidence="2" key="3">
    <citation type="submission" date="2025-09" db="UniProtKB">
        <authorList>
            <consortium name="Ensembl"/>
        </authorList>
    </citation>
    <scope>IDENTIFICATION</scope>
</reference>
<keyword evidence="3" id="KW-1185">Reference proteome</keyword>
<dbReference type="Pfam" id="PF15073">
    <property type="entry name" value="SPATA48"/>
    <property type="match status" value="1"/>
</dbReference>
<protein>
    <submittedName>
        <fullName evidence="2">Sperm microtubule inner protein 7</fullName>
    </submittedName>
</protein>
<dbReference type="AlphaFoldDB" id="G3VAN4"/>
<evidence type="ECO:0000313" key="2">
    <source>
        <dbReference type="Ensembl" id="ENSSHAP00000000238.2"/>
    </source>
</evidence>
<accession>G3VAN4</accession>
<sequence>MTSDHKQGQTTIPESPIKAVKVPLKKMDYAHYCHLLKKMEMPFVRGNEDRHLFGSFEEKDSHAFLKFHPYPSPGQPDYHLYYPYPPPPGKDFASFPHRKEMSLGDPCSGFISAGGDANLLPGVGKCIPNLANYIDLKPQDRIPLTEKGLKKEIKKRTTLLEEINENTRWNSTKISDAAMRARLGGWTSSKKVIPDLTKIKGSFSTARFSFVDSKYKHEEGRVPVRKSEEQRVKESFYKSSTQKAFESVPLDRLYPPKLTPPLTTFEKSADPISHCSILKRYESEISTSQFVGNLWDRFQTRSFISSKRPINFVSSSRRTQYIPLYTGHNESLNPDDRDNPDGDLKSLGKPRASKILHTIMNHSANIPGYAGKVHFTATHPANSDIPPTVPDTSSAIRRTIWESKDEPNYRHKGPLSKMVTLVEPYCSFNSMSKKPS</sequence>
<dbReference type="Ensembl" id="ENSSHAT00000000243.2">
    <property type="protein sequence ID" value="ENSSHAP00000000238.2"/>
    <property type="gene ID" value="ENSSHAG00000000204.2"/>
</dbReference>
<dbReference type="OrthoDB" id="5983862at2759"/>
<name>G3VAN4_SARHA</name>
<dbReference type="InterPro" id="IPR027867">
    <property type="entry name" value="SPATA48"/>
</dbReference>
<reference evidence="2 3" key="1">
    <citation type="journal article" date="2011" name="Proc. Natl. Acad. Sci. U.S.A.">
        <title>Genetic diversity and population structure of the endangered marsupial Sarcophilus harrisii (Tasmanian devil).</title>
        <authorList>
            <person name="Miller W."/>
            <person name="Hayes V.M."/>
            <person name="Ratan A."/>
            <person name="Petersen D.C."/>
            <person name="Wittekindt N.E."/>
            <person name="Miller J."/>
            <person name="Walenz B."/>
            <person name="Knight J."/>
            <person name="Qi J."/>
            <person name="Zhao F."/>
            <person name="Wang Q."/>
            <person name="Bedoya-Reina O.C."/>
            <person name="Katiyar N."/>
            <person name="Tomsho L.P."/>
            <person name="Kasson L.M."/>
            <person name="Hardie R.A."/>
            <person name="Woodbridge P."/>
            <person name="Tindall E.A."/>
            <person name="Bertelsen M.F."/>
            <person name="Dixon D."/>
            <person name="Pyecroft S."/>
            <person name="Helgen K.M."/>
            <person name="Lesk A.M."/>
            <person name="Pringle T.H."/>
            <person name="Patterson N."/>
            <person name="Zhang Y."/>
            <person name="Kreiss A."/>
            <person name="Woods G.M."/>
            <person name="Jones M.E."/>
            <person name="Schuster S.C."/>
        </authorList>
    </citation>
    <scope>NUCLEOTIDE SEQUENCE [LARGE SCALE GENOMIC DNA]</scope>
</reference>
<dbReference type="PANTHER" id="PTHR34759">
    <property type="entry name" value="SPERMATOGENESIS-ASSOCIATED PROTEIN 48"/>
    <property type="match status" value="1"/>
</dbReference>
<dbReference type="STRING" id="9305.ENSSHAP00000000238"/>
<reference evidence="2" key="2">
    <citation type="submission" date="2025-08" db="UniProtKB">
        <authorList>
            <consortium name="Ensembl"/>
        </authorList>
    </citation>
    <scope>IDENTIFICATION</scope>
</reference>
<feature type="region of interest" description="Disordered" evidence="1">
    <location>
        <begin position="326"/>
        <end position="348"/>
    </location>
</feature>
<dbReference type="GeneTree" id="ENSGT00940000162844"/>
<dbReference type="Proteomes" id="UP000007648">
    <property type="component" value="Unassembled WGS sequence"/>
</dbReference>
<dbReference type="PANTHER" id="PTHR34759:SF1">
    <property type="entry name" value="SPERMATOGENESIS-ASSOCIATED PROTEIN 48"/>
    <property type="match status" value="1"/>
</dbReference>
<feature type="compositionally biased region" description="Basic and acidic residues" evidence="1">
    <location>
        <begin position="334"/>
        <end position="346"/>
    </location>
</feature>
<proteinExistence type="predicted"/>
<organism evidence="2 3">
    <name type="scientific">Sarcophilus harrisii</name>
    <name type="common">Tasmanian devil</name>
    <name type="synonym">Sarcophilus laniarius</name>
    <dbReference type="NCBI Taxonomy" id="9305"/>
    <lineage>
        <taxon>Eukaryota</taxon>
        <taxon>Metazoa</taxon>
        <taxon>Chordata</taxon>
        <taxon>Craniata</taxon>
        <taxon>Vertebrata</taxon>
        <taxon>Euteleostomi</taxon>
        <taxon>Mammalia</taxon>
        <taxon>Metatheria</taxon>
        <taxon>Dasyuromorphia</taxon>
        <taxon>Dasyuridae</taxon>
        <taxon>Sarcophilus</taxon>
    </lineage>
</organism>
<dbReference type="InParanoid" id="G3VAN4"/>